<reference evidence="1" key="1">
    <citation type="submission" date="2019-11" db="EMBL/GenBank/DDBJ databases">
        <authorList>
            <person name="Liu Y."/>
            <person name="Hou J."/>
            <person name="Li T.-Q."/>
            <person name="Guan C.-H."/>
            <person name="Wu X."/>
            <person name="Wu H.-Z."/>
            <person name="Ling F."/>
            <person name="Zhang R."/>
            <person name="Shi X.-G."/>
            <person name="Ren J.-P."/>
            <person name="Chen E.-F."/>
            <person name="Sun J.-M."/>
        </authorList>
    </citation>
    <scope>NUCLEOTIDE SEQUENCE</scope>
    <source>
        <strain evidence="1">Adult_tree_wgs_1</strain>
        <tissue evidence="1">Leaves</tissue>
    </source>
</reference>
<protein>
    <submittedName>
        <fullName evidence="1">Uncharacterized protein</fullName>
    </submittedName>
</protein>
<dbReference type="EMBL" id="WJXA01000002">
    <property type="protein sequence ID" value="KAF7150731.1"/>
    <property type="molecule type" value="Genomic_DNA"/>
</dbReference>
<name>A0A834HME2_RHOSS</name>
<gene>
    <name evidence="1" type="ORF">RHSIM_Rhsim02G0230800</name>
</gene>
<organism evidence="1 2">
    <name type="scientific">Rhododendron simsii</name>
    <name type="common">Sims's rhododendron</name>
    <dbReference type="NCBI Taxonomy" id="118357"/>
    <lineage>
        <taxon>Eukaryota</taxon>
        <taxon>Viridiplantae</taxon>
        <taxon>Streptophyta</taxon>
        <taxon>Embryophyta</taxon>
        <taxon>Tracheophyta</taxon>
        <taxon>Spermatophyta</taxon>
        <taxon>Magnoliopsida</taxon>
        <taxon>eudicotyledons</taxon>
        <taxon>Gunneridae</taxon>
        <taxon>Pentapetalae</taxon>
        <taxon>asterids</taxon>
        <taxon>Ericales</taxon>
        <taxon>Ericaceae</taxon>
        <taxon>Ericoideae</taxon>
        <taxon>Rhodoreae</taxon>
        <taxon>Rhododendron</taxon>
    </lineage>
</organism>
<dbReference type="OrthoDB" id="1707140at2759"/>
<evidence type="ECO:0000313" key="2">
    <source>
        <dbReference type="Proteomes" id="UP000626092"/>
    </source>
</evidence>
<dbReference type="Proteomes" id="UP000626092">
    <property type="component" value="Unassembled WGS sequence"/>
</dbReference>
<comment type="caution">
    <text evidence="1">The sequence shown here is derived from an EMBL/GenBank/DDBJ whole genome shotgun (WGS) entry which is preliminary data.</text>
</comment>
<evidence type="ECO:0000313" key="1">
    <source>
        <dbReference type="EMBL" id="KAF7150731.1"/>
    </source>
</evidence>
<keyword evidence="2" id="KW-1185">Reference proteome</keyword>
<sequence length="80" mass="9132">MMSMRLNCGLKVKGEWKNTNDGAEGSENEIITDQNNDFKFQCNISMFGTNAEEEMTDHRREKCYVTLCQVMDLVAFASLV</sequence>
<dbReference type="AlphaFoldDB" id="A0A834HME2"/>
<accession>A0A834HME2</accession>
<proteinExistence type="predicted"/>